<dbReference type="Proteomes" id="UP001499988">
    <property type="component" value="Unassembled WGS sequence"/>
</dbReference>
<comment type="caution">
    <text evidence="1">The sequence shown here is derived from an EMBL/GenBank/DDBJ whole genome shotgun (WGS) entry which is preliminary data.</text>
</comment>
<proteinExistence type="predicted"/>
<evidence type="ECO:0000313" key="2">
    <source>
        <dbReference type="Proteomes" id="UP001499988"/>
    </source>
</evidence>
<keyword evidence="2" id="KW-1185">Reference proteome</keyword>
<accession>A0ABP9FMR6</accession>
<gene>
    <name evidence="1" type="ORF">GCM10023333_36910</name>
</gene>
<name>A0ABP9FMR6_9GAMM</name>
<dbReference type="EMBL" id="BAABJZ010000102">
    <property type="protein sequence ID" value="GAA4899822.1"/>
    <property type="molecule type" value="Genomic_DNA"/>
</dbReference>
<evidence type="ECO:0000313" key="1">
    <source>
        <dbReference type="EMBL" id="GAA4899822.1"/>
    </source>
</evidence>
<reference evidence="2" key="1">
    <citation type="journal article" date="2019" name="Int. J. Syst. Evol. Microbiol.">
        <title>The Global Catalogue of Microorganisms (GCM) 10K type strain sequencing project: providing services to taxonomists for standard genome sequencing and annotation.</title>
        <authorList>
            <consortium name="The Broad Institute Genomics Platform"/>
            <consortium name="The Broad Institute Genome Sequencing Center for Infectious Disease"/>
            <person name="Wu L."/>
            <person name="Ma J."/>
        </authorList>
    </citation>
    <scope>NUCLEOTIDE SEQUENCE [LARGE SCALE GENOMIC DNA]</scope>
    <source>
        <strain evidence="2">JCM 18401</strain>
    </source>
</reference>
<sequence length="64" mass="6832">MVNSFPQKSVAPTCTRACGACHSAEQGKVKNLKDNFDGKMHPQGDPTLQGQAALRSLVIPWPAP</sequence>
<organism evidence="1 2">
    <name type="scientific">Ferrimonas pelagia</name>
    <dbReference type="NCBI Taxonomy" id="1177826"/>
    <lineage>
        <taxon>Bacteria</taxon>
        <taxon>Pseudomonadati</taxon>
        <taxon>Pseudomonadota</taxon>
        <taxon>Gammaproteobacteria</taxon>
        <taxon>Alteromonadales</taxon>
        <taxon>Ferrimonadaceae</taxon>
        <taxon>Ferrimonas</taxon>
    </lineage>
</organism>
<protein>
    <submittedName>
        <fullName evidence="1">Uncharacterized protein</fullName>
    </submittedName>
</protein>